<dbReference type="EMBL" id="JAGEPF010000041">
    <property type="protein sequence ID" value="MBO2465080.1"/>
    <property type="molecule type" value="Genomic_DNA"/>
</dbReference>
<dbReference type="PANTHER" id="PTHR33495">
    <property type="entry name" value="ANTI-SIGMA FACTOR ANTAGONIST TM_1081-RELATED-RELATED"/>
    <property type="match status" value="1"/>
</dbReference>
<dbReference type="InterPro" id="IPR036513">
    <property type="entry name" value="STAS_dom_sf"/>
</dbReference>
<dbReference type="PANTHER" id="PTHR33495:SF2">
    <property type="entry name" value="ANTI-SIGMA FACTOR ANTAGONIST TM_1081-RELATED"/>
    <property type="match status" value="1"/>
</dbReference>
<dbReference type="Gene3D" id="3.30.750.24">
    <property type="entry name" value="STAS domain"/>
    <property type="match status" value="1"/>
</dbReference>
<reference evidence="4 5" key="1">
    <citation type="submission" date="2021-03" db="EMBL/GenBank/DDBJ databases">
        <title>Actinomadura violae sp. nov., isolated from lichen in Thailand.</title>
        <authorList>
            <person name="Kanchanasin P."/>
            <person name="Saeng-In P."/>
            <person name="Phongsopitanun W."/>
            <person name="Yuki M."/>
            <person name="Kudo T."/>
            <person name="Ohkuma M."/>
            <person name="Tanasupawat S."/>
        </authorList>
    </citation>
    <scope>NUCLEOTIDE SEQUENCE [LARGE SCALE GENOMIC DNA]</scope>
    <source>
        <strain evidence="4 5">LCR2-06</strain>
    </source>
</reference>
<protein>
    <recommendedName>
        <fullName evidence="2">Anti-sigma factor antagonist</fullName>
    </recommendedName>
</protein>
<dbReference type="InterPro" id="IPR058548">
    <property type="entry name" value="MlaB-like_STAS"/>
</dbReference>
<dbReference type="Pfam" id="PF13466">
    <property type="entry name" value="STAS_2"/>
    <property type="match status" value="1"/>
</dbReference>
<dbReference type="NCBIfam" id="TIGR00377">
    <property type="entry name" value="ant_ant_sig"/>
    <property type="match status" value="1"/>
</dbReference>
<accession>A0ABS3S7W0</accession>
<evidence type="ECO:0000256" key="2">
    <source>
        <dbReference type="RuleBase" id="RU003749"/>
    </source>
</evidence>
<evidence type="ECO:0000313" key="4">
    <source>
        <dbReference type="EMBL" id="MBO2465080.1"/>
    </source>
</evidence>
<comment type="caution">
    <text evidence="4">The sequence shown here is derived from an EMBL/GenBank/DDBJ whole genome shotgun (WGS) entry which is preliminary data.</text>
</comment>
<proteinExistence type="inferred from homology"/>
<gene>
    <name evidence="4" type="ORF">J4709_46695</name>
</gene>
<dbReference type="PROSITE" id="PS50801">
    <property type="entry name" value="STAS"/>
    <property type="match status" value="1"/>
</dbReference>
<dbReference type="SUPFAM" id="SSF52091">
    <property type="entry name" value="SpoIIaa-like"/>
    <property type="match status" value="1"/>
</dbReference>
<feature type="domain" description="STAS" evidence="3">
    <location>
        <begin position="34"/>
        <end position="112"/>
    </location>
</feature>
<dbReference type="InterPro" id="IPR002645">
    <property type="entry name" value="STAS_dom"/>
</dbReference>
<evidence type="ECO:0000313" key="5">
    <source>
        <dbReference type="Proteomes" id="UP000680206"/>
    </source>
</evidence>
<comment type="similarity">
    <text evidence="1 2">Belongs to the anti-sigma-factor antagonist family.</text>
</comment>
<sequence>MTPQHRPSRAVADARAASSEAGLTREQYADHTFIALSGELDIASAPSLRERLRVALIDAGPHVVIDLSGVTFCDVSGLALLIGARRRTGPGGTLVLAGARPQLVRLLHVTGLDRAFAVRRAGIAAPAADRSRSTAA</sequence>
<evidence type="ECO:0000259" key="3">
    <source>
        <dbReference type="PROSITE" id="PS50801"/>
    </source>
</evidence>
<dbReference type="CDD" id="cd07043">
    <property type="entry name" value="STAS_anti-anti-sigma_factors"/>
    <property type="match status" value="1"/>
</dbReference>
<name>A0ABS3S7W0_9ACTN</name>
<evidence type="ECO:0000256" key="1">
    <source>
        <dbReference type="ARBA" id="ARBA00009013"/>
    </source>
</evidence>
<keyword evidence="5" id="KW-1185">Reference proteome</keyword>
<dbReference type="RefSeq" id="WP_208251939.1">
    <property type="nucleotide sequence ID" value="NZ_JAGEPF010000041.1"/>
</dbReference>
<dbReference type="InterPro" id="IPR003658">
    <property type="entry name" value="Anti-sigma_ant"/>
</dbReference>
<dbReference type="Proteomes" id="UP000680206">
    <property type="component" value="Unassembled WGS sequence"/>
</dbReference>
<organism evidence="4 5">
    <name type="scientific">Actinomadura violacea</name>
    <dbReference type="NCBI Taxonomy" id="2819934"/>
    <lineage>
        <taxon>Bacteria</taxon>
        <taxon>Bacillati</taxon>
        <taxon>Actinomycetota</taxon>
        <taxon>Actinomycetes</taxon>
        <taxon>Streptosporangiales</taxon>
        <taxon>Thermomonosporaceae</taxon>
        <taxon>Actinomadura</taxon>
    </lineage>
</organism>